<dbReference type="Proteomes" id="UP000723714">
    <property type="component" value="Unassembled WGS sequence"/>
</dbReference>
<evidence type="ECO:0000256" key="1">
    <source>
        <dbReference type="SAM" id="SignalP"/>
    </source>
</evidence>
<dbReference type="EMBL" id="JABACJ020000007">
    <property type="protein sequence ID" value="MBU3875999.1"/>
    <property type="molecule type" value="Genomic_DNA"/>
</dbReference>
<dbReference type="RefSeq" id="WP_216241024.1">
    <property type="nucleotide sequence ID" value="NZ_JABACJ020000007.1"/>
</dbReference>
<accession>A0ABS6D3C5</accession>
<keyword evidence="1" id="KW-0732">Signal</keyword>
<evidence type="ECO:0000313" key="2">
    <source>
        <dbReference type="EMBL" id="MBU3875999.1"/>
    </source>
</evidence>
<keyword evidence="3" id="KW-1185">Reference proteome</keyword>
<sequence>MRKRLLGLLLCGTIILGMCLNGCSAGEKKDPKEAVKKIVLSSLKLKAEDFTNLLEAGIRETDETNDFALSFPEEAKEDYLYFLGTAYSKVNMKVSSIDEKDDSYVVRVGFAPLNIELSMQGTEDTYMEALENTDQAQAITELITQGKKALKEEAVYDDKTVVDFTVKKKDSSFVVSMEDVQKVKETALTEYMQPYELVNGVLDIQDYFTAYLDASFKAEFEEFMIHTGMTQEEMQEWYEADGAFEAPEEMTEAYKERFTAACEGILKQCVYSVGIPKKLSGRLEYAVDVEVTPNLGFRNSWEEFQSRVYPDIDSASAAYVECLEKYAAAPVYGEKKVVGVELNMTSFINQETSDVDMLIEEICPLPQ</sequence>
<comment type="caution">
    <text evidence="2">The sequence shown here is derived from an EMBL/GenBank/DDBJ whole genome shotgun (WGS) entry which is preliminary data.</text>
</comment>
<reference evidence="2 3" key="1">
    <citation type="submission" date="2021-06" db="EMBL/GenBank/DDBJ databases">
        <title>Faecalicatena sp. nov. isolated from porcine feces.</title>
        <authorList>
            <person name="Oh B.S."/>
            <person name="Lee J.H."/>
        </authorList>
    </citation>
    <scope>NUCLEOTIDE SEQUENCE [LARGE SCALE GENOMIC DNA]</scope>
    <source>
        <strain evidence="2 3">AGMB00832</strain>
    </source>
</reference>
<organism evidence="2 3">
    <name type="scientific">Faecalicatena faecalis</name>
    <dbReference type="NCBI Taxonomy" id="2726362"/>
    <lineage>
        <taxon>Bacteria</taxon>
        <taxon>Bacillati</taxon>
        <taxon>Bacillota</taxon>
        <taxon>Clostridia</taxon>
        <taxon>Lachnospirales</taxon>
        <taxon>Lachnospiraceae</taxon>
        <taxon>Faecalicatena</taxon>
    </lineage>
</organism>
<evidence type="ECO:0008006" key="4">
    <source>
        <dbReference type="Google" id="ProtNLM"/>
    </source>
</evidence>
<protein>
    <recommendedName>
        <fullName evidence="4">Lipoprotein</fullName>
    </recommendedName>
</protein>
<gene>
    <name evidence="2" type="ORF">HGO97_009245</name>
</gene>
<feature type="chain" id="PRO_5046660774" description="Lipoprotein" evidence="1">
    <location>
        <begin position="26"/>
        <end position="367"/>
    </location>
</feature>
<proteinExistence type="predicted"/>
<feature type="signal peptide" evidence="1">
    <location>
        <begin position="1"/>
        <end position="25"/>
    </location>
</feature>
<evidence type="ECO:0000313" key="3">
    <source>
        <dbReference type="Proteomes" id="UP000723714"/>
    </source>
</evidence>
<name>A0ABS6D3C5_9FIRM</name>